<sequence>MRSTDPGGATRPWRSSVDSERGVTTKRRLGMSVGAWEICSGLESVATTESRREESGMAAWPLPVPTSHARRRRGTFDAMKLKSSGG</sequence>
<comment type="caution">
    <text evidence="2">The sequence shown here is derived from an EMBL/GenBank/DDBJ whole genome shotgun (WGS) entry which is preliminary data.</text>
</comment>
<protein>
    <submittedName>
        <fullName evidence="2">Uncharacterized protein</fullName>
    </submittedName>
</protein>
<dbReference type="AlphaFoldDB" id="A0A835PXL8"/>
<gene>
    <name evidence="2" type="ORF">HPP92_020842</name>
</gene>
<organism evidence="2 3">
    <name type="scientific">Vanilla planifolia</name>
    <name type="common">Vanilla</name>
    <dbReference type="NCBI Taxonomy" id="51239"/>
    <lineage>
        <taxon>Eukaryota</taxon>
        <taxon>Viridiplantae</taxon>
        <taxon>Streptophyta</taxon>
        <taxon>Embryophyta</taxon>
        <taxon>Tracheophyta</taxon>
        <taxon>Spermatophyta</taxon>
        <taxon>Magnoliopsida</taxon>
        <taxon>Liliopsida</taxon>
        <taxon>Asparagales</taxon>
        <taxon>Orchidaceae</taxon>
        <taxon>Vanilloideae</taxon>
        <taxon>Vanilleae</taxon>
        <taxon>Vanilla</taxon>
    </lineage>
</organism>
<feature type="region of interest" description="Disordered" evidence="1">
    <location>
        <begin position="1"/>
        <end position="26"/>
    </location>
</feature>
<dbReference type="EMBL" id="JADCNM010000011">
    <property type="protein sequence ID" value="KAG0462366.1"/>
    <property type="molecule type" value="Genomic_DNA"/>
</dbReference>
<proteinExistence type="predicted"/>
<accession>A0A835PXL8</accession>
<reference evidence="2 3" key="1">
    <citation type="journal article" date="2020" name="Nat. Food">
        <title>A phased Vanilla planifolia genome enables genetic improvement of flavour and production.</title>
        <authorList>
            <person name="Hasing T."/>
            <person name="Tang H."/>
            <person name="Brym M."/>
            <person name="Khazi F."/>
            <person name="Huang T."/>
            <person name="Chambers A.H."/>
        </authorList>
    </citation>
    <scope>NUCLEOTIDE SEQUENCE [LARGE SCALE GENOMIC DNA]</scope>
    <source>
        <tissue evidence="2">Leaf</tissue>
    </source>
</reference>
<evidence type="ECO:0000256" key="1">
    <source>
        <dbReference type="SAM" id="MobiDB-lite"/>
    </source>
</evidence>
<name>A0A835PXL8_VANPL</name>
<evidence type="ECO:0000313" key="3">
    <source>
        <dbReference type="Proteomes" id="UP000639772"/>
    </source>
</evidence>
<evidence type="ECO:0000313" key="2">
    <source>
        <dbReference type="EMBL" id="KAG0462366.1"/>
    </source>
</evidence>
<dbReference type="Proteomes" id="UP000639772">
    <property type="component" value="Chromosome 11"/>
</dbReference>